<evidence type="ECO:0000256" key="5">
    <source>
        <dbReference type="RuleBase" id="RU000688"/>
    </source>
</evidence>
<evidence type="ECO:0000256" key="2">
    <source>
        <dbReference type="ARBA" id="ARBA00022692"/>
    </source>
</evidence>
<feature type="transmembrane region" description="Helical" evidence="6">
    <location>
        <begin position="178"/>
        <end position="202"/>
    </location>
</feature>
<dbReference type="Pfam" id="PF00001">
    <property type="entry name" value="7tm_1"/>
    <property type="match status" value="1"/>
</dbReference>
<evidence type="ECO:0000259" key="7">
    <source>
        <dbReference type="PROSITE" id="PS50262"/>
    </source>
</evidence>
<dbReference type="PANTHER" id="PTHR46641">
    <property type="entry name" value="FMRFAMIDE RECEPTOR-RELATED"/>
    <property type="match status" value="1"/>
</dbReference>
<comment type="similarity">
    <text evidence="5">Belongs to the G-protein coupled receptor 1 family.</text>
</comment>
<feature type="transmembrane region" description="Helical" evidence="6">
    <location>
        <begin position="138"/>
        <end position="158"/>
    </location>
</feature>
<dbReference type="PROSITE" id="PS50262">
    <property type="entry name" value="G_PROTEIN_RECEP_F1_2"/>
    <property type="match status" value="1"/>
</dbReference>
<dbReference type="GO" id="GO:0004930">
    <property type="term" value="F:G protein-coupled receptor activity"/>
    <property type="evidence" value="ECO:0007669"/>
    <property type="project" value="UniProtKB-KW"/>
</dbReference>
<dbReference type="InterPro" id="IPR000276">
    <property type="entry name" value="GPCR_Rhodpsn"/>
</dbReference>
<keyword evidence="5" id="KW-0297">G-protein coupled receptor</keyword>
<accession>A0A6J8DA58</accession>
<feature type="transmembrane region" description="Helical" evidence="6">
    <location>
        <begin position="98"/>
        <end position="117"/>
    </location>
</feature>
<keyword evidence="2 5" id="KW-0812">Transmembrane</keyword>
<dbReference type="PANTHER" id="PTHR46641:SF25">
    <property type="entry name" value="CNMAMIDE RECEPTOR-RELATED"/>
    <property type="match status" value="1"/>
</dbReference>
<gene>
    <name evidence="8" type="ORF">MCOR_39263</name>
</gene>
<dbReference type="Proteomes" id="UP000507470">
    <property type="component" value="Unassembled WGS sequence"/>
</dbReference>
<dbReference type="AlphaFoldDB" id="A0A6J8DA58"/>
<keyword evidence="5" id="KW-0807">Transducer</keyword>
<dbReference type="Gene3D" id="1.20.1070.10">
    <property type="entry name" value="Rhodopsin 7-helix transmembrane proteins"/>
    <property type="match status" value="1"/>
</dbReference>
<dbReference type="InterPro" id="IPR052954">
    <property type="entry name" value="GPCR-Ligand_Int"/>
</dbReference>
<feature type="transmembrane region" description="Helical" evidence="6">
    <location>
        <begin position="24"/>
        <end position="45"/>
    </location>
</feature>
<feature type="domain" description="G-protein coupled receptors family 1 profile" evidence="7">
    <location>
        <begin position="36"/>
        <end position="324"/>
    </location>
</feature>
<dbReference type="CDD" id="cd14978">
    <property type="entry name" value="7tmA_FMRFamide_R-like"/>
    <property type="match status" value="1"/>
</dbReference>
<name>A0A6J8DA58_MYTCO</name>
<evidence type="ECO:0000313" key="8">
    <source>
        <dbReference type="EMBL" id="CAC5405588.1"/>
    </source>
</evidence>
<feature type="transmembrane region" description="Helical" evidence="6">
    <location>
        <begin position="262"/>
        <end position="285"/>
    </location>
</feature>
<proteinExistence type="inferred from homology"/>
<evidence type="ECO:0000256" key="6">
    <source>
        <dbReference type="SAM" id="Phobius"/>
    </source>
</evidence>
<dbReference type="OrthoDB" id="9990906at2759"/>
<feature type="transmembrane region" description="Helical" evidence="6">
    <location>
        <begin position="305"/>
        <end position="326"/>
    </location>
</feature>
<dbReference type="InterPro" id="IPR017452">
    <property type="entry name" value="GPCR_Rhodpsn_7TM"/>
</dbReference>
<keyword evidence="5" id="KW-0675">Receptor</keyword>
<keyword evidence="9" id="KW-1185">Reference proteome</keyword>
<sequence>MAENSTLSMKDFPNYLASVNIWKYLSPCLIIVGTFANILSIIVLLRKSMRNSTTMFYLTILAFGDLSVLYTGLLRQWLRHAFDIDLRSFSNFGCKLHVFLVYFSLDFSTWILVAVTIDRCISVCLPFKSKDYCTMKHAKIAVTSICFLLCALNGHLFGTVALDGNKGCYGISSFILSVWPWIDLCAFCIGPFAVMMVCNIFIIRQIVMSNKRIESHKDPVSRNLKIELPIPSTSSAHRNGHVPKTNGRHSKNKRRLRKISHVTIMLLTVNIVYFTCTLPIAIYLIGYKFWVPGASSERRAALDLVWAISNFLQYTNNTIHFFMYCLTSPKFRKELSNLFDVKHKHVEFEPSAAYHQDKAKVTKF</sequence>
<organism evidence="8 9">
    <name type="scientific">Mytilus coruscus</name>
    <name type="common">Sea mussel</name>
    <dbReference type="NCBI Taxonomy" id="42192"/>
    <lineage>
        <taxon>Eukaryota</taxon>
        <taxon>Metazoa</taxon>
        <taxon>Spiralia</taxon>
        <taxon>Lophotrochozoa</taxon>
        <taxon>Mollusca</taxon>
        <taxon>Bivalvia</taxon>
        <taxon>Autobranchia</taxon>
        <taxon>Pteriomorphia</taxon>
        <taxon>Mytilida</taxon>
        <taxon>Mytiloidea</taxon>
        <taxon>Mytilidae</taxon>
        <taxon>Mytilinae</taxon>
        <taxon>Mytilus</taxon>
    </lineage>
</organism>
<protein>
    <recommendedName>
        <fullName evidence="7">G-protein coupled receptors family 1 profile domain-containing protein</fullName>
    </recommendedName>
</protein>
<dbReference type="EMBL" id="CACVKT020007119">
    <property type="protein sequence ID" value="CAC5405588.1"/>
    <property type="molecule type" value="Genomic_DNA"/>
</dbReference>
<dbReference type="GO" id="GO:0016020">
    <property type="term" value="C:membrane"/>
    <property type="evidence" value="ECO:0007669"/>
    <property type="project" value="UniProtKB-SubCell"/>
</dbReference>
<dbReference type="SUPFAM" id="SSF81321">
    <property type="entry name" value="Family A G protein-coupled receptor-like"/>
    <property type="match status" value="1"/>
</dbReference>
<evidence type="ECO:0000313" key="9">
    <source>
        <dbReference type="Proteomes" id="UP000507470"/>
    </source>
</evidence>
<keyword evidence="3 6" id="KW-1133">Transmembrane helix</keyword>
<keyword evidence="4 6" id="KW-0472">Membrane</keyword>
<feature type="transmembrane region" description="Helical" evidence="6">
    <location>
        <begin position="57"/>
        <end position="78"/>
    </location>
</feature>
<reference evidence="8 9" key="1">
    <citation type="submission" date="2020-06" db="EMBL/GenBank/DDBJ databases">
        <authorList>
            <person name="Li R."/>
            <person name="Bekaert M."/>
        </authorList>
    </citation>
    <scope>NUCLEOTIDE SEQUENCE [LARGE SCALE GENOMIC DNA]</scope>
    <source>
        <strain evidence="9">wild</strain>
    </source>
</reference>
<comment type="subcellular location">
    <subcellularLocation>
        <location evidence="1">Membrane</location>
    </subcellularLocation>
</comment>
<dbReference type="PROSITE" id="PS00237">
    <property type="entry name" value="G_PROTEIN_RECEP_F1_1"/>
    <property type="match status" value="1"/>
</dbReference>
<evidence type="ECO:0000256" key="4">
    <source>
        <dbReference type="ARBA" id="ARBA00023136"/>
    </source>
</evidence>
<evidence type="ECO:0000256" key="1">
    <source>
        <dbReference type="ARBA" id="ARBA00004370"/>
    </source>
</evidence>
<dbReference type="PRINTS" id="PR00237">
    <property type="entry name" value="GPCRRHODOPSN"/>
</dbReference>
<evidence type="ECO:0000256" key="3">
    <source>
        <dbReference type="ARBA" id="ARBA00022989"/>
    </source>
</evidence>